<name>A0A8D8QN31_9HEMI</name>
<feature type="compositionally biased region" description="Low complexity" evidence="1">
    <location>
        <begin position="22"/>
        <end position="33"/>
    </location>
</feature>
<feature type="region of interest" description="Disordered" evidence="1">
    <location>
        <begin position="809"/>
        <end position="948"/>
    </location>
</feature>
<accession>A0A8D8QN31</accession>
<feature type="compositionally biased region" description="Polar residues" evidence="1">
    <location>
        <begin position="310"/>
        <end position="322"/>
    </location>
</feature>
<protein>
    <recommendedName>
        <fullName evidence="3">DUF4592 domain-containing protein</fullName>
    </recommendedName>
</protein>
<dbReference type="EMBL" id="HBUF01088790">
    <property type="protein sequence ID" value="CAG6635065.1"/>
    <property type="molecule type" value="Transcribed_RNA"/>
</dbReference>
<evidence type="ECO:0000256" key="1">
    <source>
        <dbReference type="SAM" id="MobiDB-lite"/>
    </source>
</evidence>
<reference evidence="2" key="1">
    <citation type="submission" date="2021-05" db="EMBL/GenBank/DDBJ databases">
        <authorList>
            <person name="Alioto T."/>
            <person name="Alioto T."/>
            <person name="Gomez Garrido J."/>
        </authorList>
    </citation>
    <scope>NUCLEOTIDE SEQUENCE</scope>
</reference>
<feature type="compositionally biased region" description="Low complexity" evidence="1">
    <location>
        <begin position="1075"/>
        <end position="1091"/>
    </location>
</feature>
<feature type="compositionally biased region" description="Polar residues" evidence="1">
    <location>
        <begin position="189"/>
        <end position="206"/>
    </location>
</feature>
<feature type="region of interest" description="Disordered" evidence="1">
    <location>
        <begin position="998"/>
        <end position="1146"/>
    </location>
</feature>
<feature type="compositionally biased region" description="Low complexity" evidence="1">
    <location>
        <begin position="831"/>
        <end position="850"/>
    </location>
</feature>
<evidence type="ECO:0000313" key="2">
    <source>
        <dbReference type="EMBL" id="CAG6635065.1"/>
    </source>
</evidence>
<feature type="compositionally biased region" description="Polar residues" evidence="1">
    <location>
        <begin position="225"/>
        <end position="239"/>
    </location>
</feature>
<feature type="region of interest" description="Disordered" evidence="1">
    <location>
        <begin position="303"/>
        <end position="399"/>
    </location>
</feature>
<evidence type="ECO:0008006" key="3">
    <source>
        <dbReference type="Google" id="ProtNLM"/>
    </source>
</evidence>
<feature type="region of interest" description="Disordered" evidence="1">
    <location>
        <begin position="1161"/>
        <end position="1184"/>
    </location>
</feature>
<organism evidence="2">
    <name type="scientific">Cacopsylla melanoneura</name>
    <dbReference type="NCBI Taxonomy" id="428564"/>
    <lineage>
        <taxon>Eukaryota</taxon>
        <taxon>Metazoa</taxon>
        <taxon>Ecdysozoa</taxon>
        <taxon>Arthropoda</taxon>
        <taxon>Hexapoda</taxon>
        <taxon>Insecta</taxon>
        <taxon>Pterygota</taxon>
        <taxon>Neoptera</taxon>
        <taxon>Paraneoptera</taxon>
        <taxon>Hemiptera</taxon>
        <taxon>Sternorrhyncha</taxon>
        <taxon>Psylloidea</taxon>
        <taxon>Psyllidae</taxon>
        <taxon>Psyllinae</taxon>
        <taxon>Cacopsylla</taxon>
    </lineage>
</organism>
<feature type="compositionally biased region" description="Polar residues" evidence="1">
    <location>
        <begin position="1054"/>
        <end position="1071"/>
    </location>
</feature>
<feature type="region of interest" description="Disordered" evidence="1">
    <location>
        <begin position="1"/>
        <end position="118"/>
    </location>
</feature>
<feature type="region of interest" description="Disordered" evidence="1">
    <location>
        <begin position="177"/>
        <end position="239"/>
    </location>
</feature>
<feature type="region of interest" description="Disordered" evidence="1">
    <location>
        <begin position="537"/>
        <end position="557"/>
    </location>
</feature>
<proteinExistence type="predicted"/>
<feature type="compositionally biased region" description="Low complexity" evidence="1">
    <location>
        <begin position="351"/>
        <end position="367"/>
    </location>
</feature>
<dbReference type="EMBL" id="HBUF01265093">
    <property type="protein sequence ID" value="CAG6683933.1"/>
    <property type="molecule type" value="Transcribed_RNA"/>
</dbReference>
<feature type="compositionally biased region" description="Basic and acidic residues" evidence="1">
    <location>
        <begin position="1107"/>
        <end position="1117"/>
    </location>
</feature>
<feature type="compositionally biased region" description="Low complexity" evidence="1">
    <location>
        <begin position="207"/>
        <end position="217"/>
    </location>
</feature>
<feature type="compositionally biased region" description="Polar residues" evidence="1">
    <location>
        <begin position="537"/>
        <end position="552"/>
    </location>
</feature>
<sequence length="1390" mass="153062">MTQVQTVSTPPSTLGLMSCVRESSPPLETSSPEIVRHESKRRRFNPLNGLRRIFRKKSRASSTSTDHAGPPLSGDTHDPDSLLAGDQLSPADPLRSRSTSQLSDAAAAATGDPTSLKNRTHHSALLSLSHDSVFTAESGGSEVDATSCLSVQKAAQSSVRAELLDVVRRRKLQREDLSDDEDLGLPRSPLSTSPHHKTSTTNHSTCSEGSLLSMGSSELEDDSGVHNQTIGSSRQSSKVSVYEKKLTITHDSDAELNISINLPSVPKLSHSAAKHKMAVRPKRTHGAPRKRKHQIGAVTALPATPEVNEDTSSARTPLSDTDSILDDAPPTYPNLEPSKGLSNEQLDKVHSPPALALSQAKSSSLPAGAVPPTAGRLGRSRSNVTPALPAAGEGVKPSLSDDYLDASARKDDGFFSRLLHRRSGKKKKVEEEEEGALPPVIPNKRMNEKGQYTVDVANISSKQYPSSRQRMEPLNIPMEEGGVAPVNRMHVSYVTSLPDDTMEVDSIQVVQPHPEPYMLRMYSQGEFQPVRAFNYTSNQQEASSSRSASPDQEQPLGVTMPEIHTAPEWKGSSSNVEQNELKDLESKDVLVDETVIESGVEVEQLIESQDQIVISHMTMADKPNIPQKPVKPSPGNQKPVATVLPSESNKPAVNQKPIACVIPVRPHSYETPSSQVSKVFLNTTTATTVDSVDIQAEEFSKHGNQNDRSPKHISHAYTDDLIKYDQNILANEDDNKIKQTNDALQEDRIKSITIQDDIKPEPITVHGTADSILDFPKQSSANSGHPRDRIQHLSLNLVNAPDKEIIPYPRKSAASSPLGDGSPLKSRSPIKDAPSSPISPISSQAISPRSPLKDVSSSPPSPLKQRSPLKDAPPGSPRSPLKDAPSSPLKQRSPLKEICPFKVTDSVSPFLSRRLSGRTPSPVTPRKELSAFIPSPDSSPPVQEGVKIPSPVIPKDLVLPVEKSPTKMKESLFSKEIPSPIMPKDVFQFNTAGNTMGTVSSSRIPPLVPSGENKIGKSASFTEIKKEMPVPAPRTSLRKDNSLPAMPEYMKVHVSTTHAQDTKKSMSSSCESLDMQDQVQSSSYSDSCDSIDNLDPWRSSEKNTQWRKKETPWRNRYSEVSSSDSDDKQLSITPDGSDIEKKVEEEEISIVQLRRKSFTKDWSLGQEQSPRPLRQKSLEPELLKKESANMNEVVLRRKSLSKELVKNSTESDEPELLKVFARRSLKIPKDFDVNDNSIDFNNIKIVTKDQSDKENEVDEKNENINNNENINSVFPLDNDKLKLKKNYESIIISTNKTLDNEDKTKTKQKELKPFNSNVKVNINETVKTVVKTVNINSEDNSKTVATSETDKETNNVNKTEVVDNMKGFKKIQQRREEWEQRMNQARKTQP</sequence>
<feature type="compositionally biased region" description="Polar residues" evidence="1">
    <location>
        <begin position="1"/>
        <end position="12"/>
    </location>
</feature>
<feature type="region of interest" description="Disordered" evidence="1">
    <location>
        <begin position="422"/>
        <end position="444"/>
    </location>
</feature>